<keyword evidence="2 5" id="KW-0812">Transmembrane</keyword>
<evidence type="ECO:0000256" key="2">
    <source>
        <dbReference type="ARBA" id="ARBA00022692"/>
    </source>
</evidence>
<gene>
    <name evidence="7" type="ORF">Poly59_42220</name>
</gene>
<feature type="transmembrane region" description="Helical" evidence="5">
    <location>
        <begin position="451"/>
        <end position="469"/>
    </location>
</feature>
<dbReference type="Proteomes" id="UP000317977">
    <property type="component" value="Unassembled WGS sequence"/>
</dbReference>
<accession>A0A5C6EM90</accession>
<evidence type="ECO:0000256" key="4">
    <source>
        <dbReference type="ARBA" id="ARBA00023136"/>
    </source>
</evidence>
<evidence type="ECO:0000256" key="1">
    <source>
        <dbReference type="ARBA" id="ARBA00004141"/>
    </source>
</evidence>
<feature type="transmembrane region" description="Helical" evidence="5">
    <location>
        <begin position="206"/>
        <end position="227"/>
    </location>
</feature>
<feature type="transmembrane region" description="Helical" evidence="5">
    <location>
        <begin position="137"/>
        <end position="155"/>
    </location>
</feature>
<feature type="transmembrane region" description="Helical" evidence="5">
    <location>
        <begin position="293"/>
        <end position="315"/>
    </location>
</feature>
<comment type="caution">
    <text evidence="7">The sequence shown here is derived from an EMBL/GenBank/DDBJ whole genome shotgun (WGS) entry which is preliminary data.</text>
</comment>
<feature type="transmembrane region" description="Helical" evidence="5">
    <location>
        <begin position="74"/>
        <end position="97"/>
    </location>
</feature>
<dbReference type="OrthoDB" id="274640at2"/>
<dbReference type="Gene3D" id="1.25.40.10">
    <property type="entry name" value="Tetratricopeptide repeat domain"/>
    <property type="match status" value="1"/>
</dbReference>
<feature type="transmembrane region" description="Helical" evidence="5">
    <location>
        <begin position="262"/>
        <end position="281"/>
    </location>
</feature>
<keyword evidence="3 5" id="KW-1133">Transmembrane helix</keyword>
<comment type="subcellular location">
    <subcellularLocation>
        <location evidence="1">Membrane</location>
        <topology evidence="1">Multi-pass membrane protein</topology>
    </subcellularLocation>
</comment>
<evidence type="ECO:0000313" key="8">
    <source>
        <dbReference type="Proteomes" id="UP000317977"/>
    </source>
</evidence>
<sequence>MAEGRRVNSVSAWGQVVALAILAGVAVYVGYHPSDSIAVEQGDGLWFSLMGIAIATVVAATRPSPAIALDRLDGLAIGLAGWMMLAALVTTGGFSFYGRPPIGSLRVATNEAWLWVAGAAILVAGRRLFAQVEVQRAVLAIGVIISMGLAVHGLHQQFVSLPANRAAYQQDPDAVVRMAGMDAAAGTAERMRFENRLFDGGPSATFALANSFAAVLLVGIAGAAGVIRFRFSQMPMWRRWIWGAVVLIGVAAMIAARSRSATLAMVIAIGWLWLSSSGWLSAASSRAALQRRVALKGLAAIAVVAMVGGACVAVFGNREWIEAAPASLAFRFQYWRTTLQMVADHPLWGAGPGNFQSLYERYRESTATEQISDPHNFFFETLASGGWVAAAILVAMVVVGIRLSLRKPPSVGNAAEDGTASASVQPVAVGAAVGFVLVWMIGFASRSVPDLDASLVVVPFALALAWFAWPDAMRLSRSAVHTIAVSGLLGLMVHLSVAGGWTVPGVAVWIWILAAMTTGTIGRADLGSESSWIRRWALPVGCVLLMVAMYVMSLRPVGAEKRWLATAELAQATGQIGRTRVSLEQAAAADGWAVTPRLWLADFYLWKMILSDEADGDRDETRRRWAEMLEAAKVRSGENPSVYRQIGVAQLHLYQRFGRPEDLQAAEKTFADVVRWSPANQWAMAQMAEIKRAVGDSQASREFADQAKRLSELGGNLERALYLQSIYVVRPIGREVQGGPVRARADQLLGLVP</sequence>
<feature type="transmembrane region" description="Helical" evidence="5">
    <location>
        <begin position="386"/>
        <end position="405"/>
    </location>
</feature>
<evidence type="ECO:0000313" key="7">
    <source>
        <dbReference type="EMBL" id="TWU49605.1"/>
    </source>
</evidence>
<dbReference type="PANTHER" id="PTHR37422:SF13">
    <property type="entry name" value="LIPOPOLYSACCHARIDE BIOSYNTHESIS PROTEIN PA4999-RELATED"/>
    <property type="match status" value="1"/>
</dbReference>
<dbReference type="InterPro" id="IPR051533">
    <property type="entry name" value="WaaL-like"/>
</dbReference>
<evidence type="ECO:0000256" key="5">
    <source>
        <dbReference type="SAM" id="Phobius"/>
    </source>
</evidence>
<name>A0A5C6EM90_9BACT</name>
<evidence type="ECO:0000256" key="3">
    <source>
        <dbReference type="ARBA" id="ARBA00022989"/>
    </source>
</evidence>
<feature type="transmembrane region" description="Helical" evidence="5">
    <location>
        <begin position="426"/>
        <end position="445"/>
    </location>
</feature>
<keyword evidence="7" id="KW-0436">Ligase</keyword>
<dbReference type="AlphaFoldDB" id="A0A5C6EM90"/>
<dbReference type="InterPro" id="IPR011990">
    <property type="entry name" value="TPR-like_helical_dom_sf"/>
</dbReference>
<feature type="transmembrane region" description="Helical" evidence="5">
    <location>
        <begin position="12"/>
        <end position="32"/>
    </location>
</feature>
<dbReference type="Pfam" id="PF04932">
    <property type="entry name" value="Wzy_C"/>
    <property type="match status" value="1"/>
</dbReference>
<feature type="transmembrane region" description="Helical" evidence="5">
    <location>
        <begin position="44"/>
        <end position="62"/>
    </location>
</feature>
<dbReference type="RefSeq" id="WP_146535834.1">
    <property type="nucleotide sequence ID" value="NZ_SJPX01000004.1"/>
</dbReference>
<feature type="transmembrane region" description="Helical" evidence="5">
    <location>
        <begin position="481"/>
        <end position="501"/>
    </location>
</feature>
<protein>
    <submittedName>
        <fullName evidence="7">O-Antigen ligase</fullName>
    </submittedName>
</protein>
<keyword evidence="8" id="KW-1185">Reference proteome</keyword>
<dbReference type="GO" id="GO:0016874">
    <property type="term" value="F:ligase activity"/>
    <property type="evidence" value="ECO:0007669"/>
    <property type="project" value="UniProtKB-KW"/>
</dbReference>
<dbReference type="PANTHER" id="PTHR37422">
    <property type="entry name" value="TEICHURONIC ACID BIOSYNTHESIS PROTEIN TUAE"/>
    <property type="match status" value="1"/>
</dbReference>
<feature type="transmembrane region" description="Helical" evidence="5">
    <location>
        <begin position="112"/>
        <end position="130"/>
    </location>
</feature>
<dbReference type="GO" id="GO:0016020">
    <property type="term" value="C:membrane"/>
    <property type="evidence" value="ECO:0007669"/>
    <property type="project" value="UniProtKB-SubCell"/>
</dbReference>
<feature type="transmembrane region" description="Helical" evidence="5">
    <location>
        <begin position="536"/>
        <end position="554"/>
    </location>
</feature>
<keyword evidence="4 5" id="KW-0472">Membrane</keyword>
<dbReference type="InterPro" id="IPR007016">
    <property type="entry name" value="O-antigen_ligase-rel_domated"/>
</dbReference>
<feature type="transmembrane region" description="Helical" evidence="5">
    <location>
        <begin position="239"/>
        <end position="256"/>
    </location>
</feature>
<feature type="domain" description="O-antigen ligase-related" evidence="6">
    <location>
        <begin position="245"/>
        <end position="393"/>
    </location>
</feature>
<evidence type="ECO:0000259" key="6">
    <source>
        <dbReference type="Pfam" id="PF04932"/>
    </source>
</evidence>
<dbReference type="EMBL" id="SJPX01000004">
    <property type="protein sequence ID" value="TWU49605.1"/>
    <property type="molecule type" value="Genomic_DNA"/>
</dbReference>
<proteinExistence type="predicted"/>
<organism evidence="7 8">
    <name type="scientific">Rubripirellula reticaptiva</name>
    <dbReference type="NCBI Taxonomy" id="2528013"/>
    <lineage>
        <taxon>Bacteria</taxon>
        <taxon>Pseudomonadati</taxon>
        <taxon>Planctomycetota</taxon>
        <taxon>Planctomycetia</taxon>
        <taxon>Pirellulales</taxon>
        <taxon>Pirellulaceae</taxon>
        <taxon>Rubripirellula</taxon>
    </lineage>
</organism>
<reference evidence="7 8" key="1">
    <citation type="submission" date="2019-02" db="EMBL/GenBank/DDBJ databases">
        <title>Deep-cultivation of Planctomycetes and their phenomic and genomic characterization uncovers novel biology.</title>
        <authorList>
            <person name="Wiegand S."/>
            <person name="Jogler M."/>
            <person name="Boedeker C."/>
            <person name="Pinto D."/>
            <person name="Vollmers J."/>
            <person name="Rivas-Marin E."/>
            <person name="Kohn T."/>
            <person name="Peeters S.H."/>
            <person name="Heuer A."/>
            <person name="Rast P."/>
            <person name="Oberbeckmann S."/>
            <person name="Bunk B."/>
            <person name="Jeske O."/>
            <person name="Meyerdierks A."/>
            <person name="Storesund J.E."/>
            <person name="Kallscheuer N."/>
            <person name="Luecker S."/>
            <person name="Lage O.M."/>
            <person name="Pohl T."/>
            <person name="Merkel B.J."/>
            <person name="Hornburger P."/>
            <person name="Mueller R.-W."/>
            <person name="Bruemmer F."/>
            <person name="Labrenz M."/>
            <person name="Spormann A.M."/>
            <person name="Op Den Camp H."/>
            <person name="Overmann J."/>
            <person name="Amann R."/>
            <person name="Jetten M.S.M."/>
            <person name="Mascher T."/>
            <person name="Medema M.H."/>
            <person name="Devos D.P."/>
            <person name="Kaster A.-K."/>
            <person name="Ovreas L."/>
            <person name="Rohde M."/>
            <person name="Galperin M.Y."/>
            <person name="Jogler C."/>
        </authorList>
    </citation>
    <scope>NUCLEOTIDE SEQUENCE [LARGE SCALE GENOMIC DNA]</scope>
    <source>
        <strain evidence="7 8">Poly59</strain>
    </source>
</reference>